<dbReference type="AlphaFoldDB" id="A0A0P7BIZ8"/>
<reference evidence="2 3" key="1">
    <citation type="submission" date="2015-09" db="EMBL/GenBank/DDBJ databases">
        <title>Draft genome of a European isolate of the apple canker pathogen Neonectria ditissima.</title>
        <authorList>
            <person name="Gomez-Cortecero A."/>
            <person name="Harrison R.J."/>
            <person name="Armitage A.D."/>
        </authorList>
    </citation>
    <scope>NUCLEOTIDE SEQUENCE [LARGE SCALE GENOMIC DNA]</scope>
    <source>
        <strain evidence="2 3">R09/05</strain>
    </source>
</reference>
<feature type="region of interest" description="Disordered" evidence="1">
    <location>
        <begin position="1"/>
        <end position="32"/>
    </location>
</feature>
<comment type="caution">
    <text evidence="2">The sequence shown here is derived from an EMBL/GenBank/DDBJ whole genome shotgun (WGS) entry which is preliminary data.</text>
</comment>
<protein>
    <submittedName>
        <fullName evidence="2">Uncharacterized protein</fullName>
    </submittedName>
</protein>
<proteinExistence type="predicted"/>
<keyword evidence="3" id="KW-1185">Reference proteome</keyword>
<accession>A0A0P7BIZ8</accession>
<organism evidence="2 3">
    <name type="scientific">Neonectria ditissima</name>
    <dbReference type="NCBI Taxonomy" id="78410"/>
    <lineage>
        <taxon>Eukaryota</taxon>
        <taxon>Fungi</taxon>
        <taxon>Dikarya</taxon>
        <taxon>Ascomycota</taxon>
        <taxon>Pezizomycotina</taxon>
        <taxon>Sordariomycetes</taxon>
        <taxon>Hypocreomycetidae</taxon>
        <taxon>Hypocreales</taxon>
        <taxon>Nectriaceae</taxon>
        <taxon>Neonectria</taxon>
    </lineage>
</organism>
<evidence type="ECO:0000256" key="1">
    <source>
        <dbReference type="SAM" id="MobiDB-lite"/>
    </source>
</evidence>
<evidence type="ECO:0000313" key="2">
    <source>
        <dbReference type="EMBL" id="KPM40314.1"/>
    </source>
</evidence>
<dbReference type="EMBL" id="LKCW01000086">
    <property type="protein sequence ID" value="KPM40314.1"/>
    <property type="molecule type" value="Genomic_DNA"/>
</dbReference>
<sequence>MCRPVPPPPLPPRSAARRTPHHAMPLPTFTARHMPASPQQHRLLTCRAFAALAAFAPAPVESLFVRSARTGSRGYRPVLASNPTKRFPPGLLRFHAAAISIMYCVVLSRLSS</sequence>
<gene>
    <name evidence="2" type="ORF">AK830_g6242</name>
</gene>
<evidence type="ECO:0000313" key="3">
    <source>
        <dbReference type="Proteomes" id="UP000050424"/>
    </source>
</evidence>
<name>A0A0P7BIZ8_9HYPO</name>
<feature type="compositionally biased region" description="Pro residues" evidence="1">
    <location>
        <begin position="1"/>
        <end position="12"/>
    </location>
</feature>
<dbReference type="Proteomes" id="UP000050424">
    <property type="component" value="Unassembled WGS sequence"/>
</dbReference>